<sequence>HYNPLDPDLGDIVTAAELEFVEIYNPTGTAVDLTDWRLRGGVDFDFASLTMLEPHSTLVIVPFDPGDAIRLAAFHTAYSIDATVPLVGGHQQKLNNAGDRVQLQRPDASPPDEPEYVPHLLEDEVIYDELEPWPTEPDGQGQSLHRTGIDRWGHDAASWTAGVPTPGTAELDVAGAEVVGRYVFYNNSKFDDPAHGFSDDDAIAVDKRALLPGQTATFANYTSYVLGLNGLMLDVAGLTNPGDLNAIEDFSFRIGNGSDPAAWSPAPEPLLLTVEPGAGVNVGGNRSDRITLVFADHAIEKQWLEVTVLATANTGLNVPDVFYFGNTPGEAGDSATANSATGNSAINTIVNATDEIAARNFQHGPFNRAAIDDPYDYNRDRLVNGTDQIIARNNQTNPLTMLRLITPPAVDAAIEQVVEQASQDPQLISTTANWLAELEQIGSRQSSTKNSKTAEEAVDELLATYWQQR</sequence>
<accession>A0A0F9ETM4</accession>
<evidence type="ECO:0000313" key="2">
    <source>
        <dbReference type="EMBL" id="KKL69631.1"/>
    </source>
</evidence>
<dbReference type="SUPFAM" id="SSF74853">
    <property type="entry name" value="Lamin A/C globular tail domain"/>
    <property type="match status" value="1"/>
</dbReference>
<dbReference type="PROSITE" id="PS51841">
    <property type="entry name" value="LTD"/>
    <property type="match status" value="1"/>
</dbReference>
<protein>
    <recommendedName>
        <fullName evidence="1">LTD domain-containing protein</fullName>
    </recommendedName>
</protein>
<evidence type="ECO:0000259" key="1">
    <source>
        <dbReference type="PROSITE" id="PS51841"/>
    </source>
</evidence>
<dbReference type="Pfam" id="PF00932">
    <property type="entry name" value="LTD"/>
    <property type="match status" value="1"/>
</dbReference>
<feature type="domain" description="LTD" evidence="1">
    <location>
        <begin position="1"/>
        <end position="186"/>
    </location>
</feature>
<proteinExistence type="predicted"/>
<dbReference type="InterPro" id="IPR036415">
    <property type="entry name" value="Lamin_tail_dom_sf"/>
</dbReference>
<feature type="non-terminal residue" evidence="2">
    <location>
        <position position="1"/>
    </location>
</feature>
<dbReference type="Gene3D" id="2.60.40.1260">
    <property type="entry name" value="Lamin Tail domain"/>
    <property type="match status" value="1"/>
</dbReference>
<name>A0A0F9ETM4_9ZZZZ</name>
<dbReference type="AlphaFoldDB" id="A0A0F9ETM4"/>
<dbReference type="EMBL" id="LAZR01026151">
    <property type="protein sequence ID" value="KKL69631.1"/>
    <property type="molecule type" value="Genomic_DNA"/>
</dbReference>
<organism evidence="2">
    <name type="scientific">marine sediment metagenome</name>
    <dbReference type="NCBI Taxonomy" id="412755"/>
    <lineage>
        <taxon>unclassified sequences</taxon>
        <taxon>metagenomes</taxon>
        <taxon>ecological metagenomes</taxon>
    </lineage>
</organism>
<gene>
    <name evidence="2" type="ORF">LCGC14_2112970</name>
</gene>
<reference evidence="2" key="1">
    <citation type="journal article" date="2015" name="Nature">
        <title>Complex archaea that bridge the gap between prokaryotes and eukaryotes.</title>
        <authorList>
            <person name="Spang A."/>
            <person name="Saw J.H."/>
            <person name="Jorgensen S.L."/>
            <person name="Zaremba-Niedzwiedzka K."/>
            <person name="Martijn J."/>
            <person name="Lind A.E."/>
            <person name="van Eijk R."/>
            <person name="Schleper C."/>
            <person name="Guy L."/>
            <person name="Ettema T.J."/>
        </authorList>
    </citation>
    <scope>NUCLEOTIDE SEQUENCE</scope>
</reference>
<comment type="caution">
    <text evidence="2">The sequence shown here is derived from an EMBL/GenBank/DDBJ whole genome shotgun (WGS) entry which is preliminary data.</text>
</comment>
<dbReference type="InterPro" id="IPR001322">
    <property type="entry name" value="Lamin_tail_dom"/>
</dbReference>